<comment type="caution">
    <text evidence="2">The sequence shown here is derived from an EMBL/GenBank/DDBJ whole genome shotgun (WGS) entry which is preliminary data.</text>
</comment>
<dbReference type="InterPro" id="IPR045057">
    <property type="entry name" value="Gcn5-rel_NAT"/>
</dbReference>
<dbReference type="InterPro" id="IPR031165">
    <property type="entry name" value="GNAT_YJDJ"/>
</dbReference>
<feature type="domain" description="N-acetyltransferase" evidence="1">
    <location>
        <begin position="7"/>
        <end position="95"/>
    </location>
</feature>
<gene>
    <name evidence="2" type="ORF">ENM78_05200</name>
</gene>
<dbReference type="PROSITE" id="PS51729">
    <property type="entry name" value="GNAT_YJDJ"/>
    <property type="match status" value="1"/>
</dbReference>
<dbReference type="CDD" id="cd04301">
    <property type="entry name" value="NAT_SF"/>
    <property type="match status" value="1"/>
</dbReference>
<proteinExistence type="predicted"/>
<reference evidence="2" key="1">
    <citation type="journal article" date="2020" name="mSystems">
        <title>Genome- and Community-Level Interaction Insights into Carbon Utilization and Element Cycling Functions of Hydrothermarchaeota in Hydrothermal Sediment.</title>
        <authorList>
            <person name="Zhou Z."/>
            <person name="Liu Y."/>
            <person name="Xu W."/>
            <person name="Pan J."/>
            <person name="Luo Z.H."/>
            <person name="Li M."/>
        </authorList>
    </citation>
    <scope>NUCLEOTIDE SEQUENCE [LARGE SCALE GENOMIC DNA]</scope>
    <source>
        <strain evidence="2">SpSt-1116</strain>
    </source>
</reference>
<dbReference type="AlphaFoldDB" id="A0A7J3ZL60"/>
<dbReference type="PANTHER" id="PTHR31435:SF9">
    <property type="entry name" value="PROTEIN NATD1"/>
    <property type="match status" value="1"/>
</dbReference>
<dbReference type="Pfam" id="PF14542">
    <property type="entry name" value="Acetyltransf_CG"/>
    <property type="match status" value="1"/>
</dbReference>
<protein>
    <submittedName>
        <fullName evidence="2">N-acetyltransferase</fullName>
    </submittedName>
</protein>
<dbReference type="Gene3D" id="3.40.630.30">
    <property type="match status" value="1"/>
</dbReference>
<organism evidence="2">
    <name type="scientific">Fervidicoccus fontis</name>
    <dbReference type="NCBI Taxonomy" id="683846"/>
    <lineage>
        <taxon>Archaea</taxon>
        <taxon>Thermoproteota</taxon>
        <taxon>Thermoprotei</taxon>
        <taxon>Fervidicoccales</taxon>
        <taxon>Fervidicoccaceae</taxon>
        <taxon>Fervidicoccus</taxon>
    </lineage>
</organism>
<dbReference type="InterPro" id="IPR016181">
    <property type="entry name" value="Acyl_CoA_acyltransferase"/>
</dbReference>
<dbReference type="GO" id="GO:0016740">
    <property type="term" value="F:transferase activity"/>
    <property type="evidence" value="ECO:0007669"/>
    <property type="project" value="UniProtKB-KW"/>
</dbReference>
<sequence>MCSGSIRVRRTSTVFTVQGIEGEKPYLRYQVDRKAQVMRLLETYVPPELRGRGIARLLVEEAIRYAREQGLKIEPVCSYTVYYFVKNPDMREVLIDDLRNKDTKELEHLYEARKTLEKGSKHNTEVDTAGSL</sequence>
<evidence type="ECO:0000313" key="2">
    <source>
        <dbReference type="EMBL" id="HHQ80825.1"/>
    </source>
</evidence>
<dbReference type="SUPFAM" id="SSF55729">
    <property type="entry name" value="Acyl-CoA N-acyltransferases (Nat)"/>
    <property type="match status" value="1"/>
</dbReference>
<name>A0A7J3ZL60_9CREN</name>
<dbReference type="PANTHER" id="PTHR31435">
    <property type="entry name" value="PROTEIN NATD1"/>
    <property type="match status" value="1"/>
</dbReference>
<evidence type="ECO:0000259" key="1">
    <source>
        <dbReference type="PROSITE" id="PS51729"/>
    </source>
</evidence>
<dbReference type="EMBL" id="DRZC01000076">
    <property type="protein sequence ID" value="HHQ80825.1"/>
    <property type="molecule type" value="Genomic_DNA"/>
</dbReference>
<accession>A0A7J3ZL60</accession>
<keyword evidence="2" id="KW-0808">Transferase</keyword>